<evidence type="ECO:0000313" key="2">
    <source>
        <dbReference type="EMBL" id="KZS42263.1"/>
    </source>
</evidence>
<feature type="domain" description="IPT/TIG" evidence="1">
    <location>
        <begin position="37"/>
        <end position="121"/>
    </location>
</feature>
<keyword evidence="3" id="KW-1185">Reference proteome</keyword>
<gene>
    <name evidence="2" type="ORF">AWE51_02140</name>
</gene>
<evidence type="ECO:0000259" key="1">
    <source>
        <dbReference type="SMART" id="SM00429"/>
    </source>
</evidence>
<dbReference type="SUPFAM" id="SSF81296">
    <property type="entry name" value="E set domains"/>
    <property type="match status" value="2"/>
</dbReference>
<organism evidence="2 3">
    <name type="scientific">Aquimarina aggregata</name>
    <dbReference type="NCBI Taxonomy" id="1642818"/>
    <lineage>
        <taxon>Bacteria</taxon>
        <taxon>Pseudomonadati</taxon>
        <taxon>Bacteroidota</taxon>
        <taxon>Flavobacteriia</taxon>
        <taxon>Flavobacteriales</taxon>
        <taxon>Flavobacteriaceae</taxon>
        <taxon>Aquimarina</taxon>
    </lineage>
</organism>
<evidence type="ECO:0000313" key="3">
    <source>
        <dbReference type="Proteomes" id="UP000076715"/>
    </source>
</evidence>
<proteinExistence type="predicted"/>
<dbReference type="AlphaFoldDB" id="A0A163CC83"/>
<dbReference type="STRING" id="1642818.AWE51_02140"/>
<dbReference type="InterPro" id="IPR002909">
    <property type="entry name" value="IPT_dom"/>
</dbReference>
<dbReference type="Pfam" id="PF01833">
    <property type="entry name" value="TIG"/>
    <property type="match status" value="2"/>
</dbReference>
<reference evidence="2 3" key="1">
    <citation type="submission" date="2016-01" db="EMBL/GenBank/DDBJ databases">
        <title>The draft genome sequence of Aquimarina sp. RZW4-3-2.</title>
        <authorList>
            <person name="Wang Y."/>
        </authorList>
    </citation>
    <scope>NUCLEOTIDE SEQUENCE [LARGE SCALE GENOMIC DNA]</scope>
    <source>
        <strain evidence="2 3">RZW4-3-2</strain>
    </source>
</reference>
<name>A0A163CC83_9FLAO</name>
<sequence>MTITKSTMCIGLVACVLLWSCDDNDDASFDPSIRVNPLTITNIEPSSALVGSTITIRGTNFSTTPKDNVVAFTGLNGVVNGVVTVSSSNSITATVPSGAITGVVTVTTNREETSGADFTVTYPAPTITSVSETSAVEGAVIVVMGTNFSPLASENKVKINGSENISVSTATTTSITFTIPSGTPVGTAPIIVSVQGVEVIGPDFTLLEAVTVTVPINESSDDVEEALIGDEVGEMSLGSGDLEIGEIDGAGTPDFGLPNIGLRFNEIAIPNGAVISSASIQFTADNDGSDPVEMTIFGENIGNAPTYTDTNGNLSARTLTMANAVWNIPEWVTEGDKSEAQKTVDISSIIQEIVNRSDWTSGNSLNIIMKPSGASLNVTSTSAGREAETFDGDAAPELIITFLK</sequence>
<dbReference type="InterPro" id="IPR014756">
    <property type="entry name" value="Ig_E-set"/>
</dbReference>
<dbReference type="EMBL" id="LQRT01000002">
    <property type="protein sequence ID" value="KZS42263.1"/>
    <property type="molecule type" value="Genomic_DNA"/>
</dbReference>
<dbReference type="InterPro" id="IPR013783">
    <property type="entry name" value="Ig-like_fold"/>
</dbReference>
<accession>A0A163CC83</accession>
<dbReference type="Gene3D" id="2.60.40.10">
    <property type="entry name" value="Immunoglobulins"/>
    <property type="match status" value="2"/>
</dbReference>
<feature type="domain" description="IPT/TIG" evidence="1">
    <location>
        <begin position="124"/>
        <end position="207"/>
    </location>
</feature>
<dbReference type="Proteomes" id="UP000076715">
    <property type="component" value="Unassembled WGS sequence"/>
</dbReference>
<comment type="caution">
    <text evidence="2">The sequence shown here is derived from an EMBL/GenBank/DDBJ whole genome shotgun (WGS) entry which is preliminary data.</text>
</comment>
<dbReference type="SMART" id="SM00429">
    <property type="entry name" value="IPT"/>
    <property type="match status" value="2"/>
</dbReference>
<protein>
    <recommendedName>
        <fullName evidence="1">IPT/TIG domain-containing protein</fullName>
    </recommendedName>
</protein>